<accession>A0AC34R4G2</accession>
<dbReference type="Proteomes" id="UP000887576">
    <property type="component" value="Unplaced"/>
</dbReference>
<protein>
    <submittedName>
        <fullName evidence="2">Coiled-coil domain-containing protein 25</fullName>
    </submittedName>
</protein>
<reference evidence="2" key="1">
    <citation type="submission" date="2022-11" db="UniProtKB">
        <authorList>
            <consortium name="WormBaseParasite"/>
        </authorList>
    </citation>
    <scope>IDENTIFICATION</scope>
</reference>
<sequence length="129" mass="15317">MGCKLNNVDIVYTMWSNLKKTGDMAVGQVGFKNNKAVKKMRIEKKCNEIINRLNKTKVVDDQIDYRAEREARDDRERKKDKERAKTQREKEKAEREKLEKERQEKSYDSVFSHAQMTTNQDGYDSDDFM</sequence>
<evidence type="ECO:0000313" key="2">
    <source>
        <dbReference type="WBParaSite" id="JU765_v2.g3342.t1"/>
    </source>
</evidence>
<organism evidence="1 2">
    <name type="scientific">Panagrolaimus sp. JU765</name>
    <dbReference type="NCBI Taxonomy" id="591449"/>
    <lineage>
        <taxon>Eukaryota</taxon>
        <taxon>Metazoa</taxon>
        <taxon>Ecdysozoa</taxon>
        <taxon>Nematoda</taxon>
        <taxon>Chromadorea</taxon>
        <taxon>Rhabditida</taxon>
        <taxon>Tylenchina</taxon>
        <taxon>Panagrolaimomorpha</taxon>
        <taxon>Panagrolaimoidea</taxon>
        <taxon>Panagrolaimidae</taxon>
        <taxon>Panagrolaimus</taxon>
    </lineage>
</organism>
<dbReference type="WBParaSite" id="JU765_v2.g3342.t1">
    <property type="protein sequence ID" value="JU765_v2.g3342.t1"/>
    <property type="gene ID" value="JU765_v2.g3342"/>
</dbReference>
<proteinExistence type="predicted"/>
<name>A0AC34R4G2_9BILA</name>
<evidence type="ECO:0000313" key="1">
    <source>
        <dbReference type="Proteomes" id="UP000887576"/>
    </source>
</evidence>